<proteinExistence type="predicted"/>
<evidence type="ECO:0000313" key="1">
    <source>
        <dbReference type="EMBL" id="MDV0443374.1"/>
    </source>
</evidence>
<reference evidence="1 2" key="1">
    <citation type="submission" date="2023-06" db="EMBL/GenBank/DDBJ databases">
        <title>Genome sequence of Methancorpusculaceae sp. Cs1.</title>
        <authorList>
            <person name="Protasov E."/>
            <person name="Platt K."/>
            <person name="Poehlein A."/>
            <person name="Daniel R."/>
            <person name="Brune A."/>
        </authorList>
    </citation>
    <scope>NUCLEOTIDE SEQUENCE [LARGE SCALE GENOMIC DNA]</scope>
    <source>
        <strain evidence="1 2">Cs1</strain>
    </source>
</reference>
<sequence length="82" mass="9190">MMTEAVTVTLSPEIVRMLDVFRQEEDSGYEEVISRVLGYLTDADNYVTDEEVQEILAAIAEGKEKGSFSSQEIRAMIENNLA</sequence>
<keyword evidence="2" id="KW-1185">Reference proteome</keyword>
<gene>
    <name evidence="1" type="ORF">McpCs1_07480</name>
</gene>
<name>A0AAE4SBU6_9EURY</name>
<dbReference type="RefSeq" id="WP_338095902.1">
    <property type="nucleotide sequence ID" value="NZ_JAWDKB010000003.1"/>
</dbReference>
<dbReference type="EMBL" id="JAWDKB010000003">
    <property type="protein sequence ID" value="MDV0443374.1"/>
    <property type="molecule type" value="Genomic_DNA"/>
</dbReference>
<dbReference type="AlphaFoldDB" id="A0AAE4SBU6"/>
<dbReference type="Proteomes" id="UP001283212">
    <property type="component" value="Unassembled WGS sequence"/>
</dbReference>
<comment type="caution">
    <text evidence="1">The sequence shown here is derived from an EMBL/GenBank/DDBJ whole genome shotgun (WGS) entry which is preliminary data.</text>
</comment>
<accession>A0AAE4SBU6</accession>
<evidence type="ECO:0000313" key="2">
    <source>
        <dbReference type="Proteomes" id="UP001283212"/>
    </source>
</evidence>
<organism evidence="1 2">
    <name type="scientific">Methanorbis rubei</name>
    <dbReference type="NCBI Taxonomy" id="3028300"/>
    <lineage>
        <taxon>Archaea</taxon>
        <taxon>Methanobacteriati</taxon>
        <taxon>Methanobacteriota</taxon>
        <taxon>Stenosarchaea group</taxon>
        <taxon>Methanomicrobia</taxon>
        <taxon>Methanomicrobiales</taxon>
        <taxon>Methanocorpusculaceae</taxon>
        <taxon>Methanorbis</taxon>
    </lineage>
</organism>
<protein>
    <submittedName>
        <fullName evidence="1">Uncharacterized protein</fullName>
    </submittedName>
</protein>